<dbReference type="EMBL" id="LJVE01000119">
    <property type="protein sequence ID" value="KPL13156.1"/>
    <property type="molecule type" value="Genomic_DNA"/>
</dbReference>
<dbReference type="InterPro" id="IPR035994">
    <property type="entry name" value="Nucleoside_phosphorylase_sf"/>
</dbReference>
<comment type="caution">
    <text evidence="2">The sequence shown here is derived from an EMBL/GenBank/DDBJ whole genome shotgun (WGS) entry which is preliminary data.</text>
</comment>
<evidence type="ECO:0000313" key="2">
    <source>
        <dbReference type="EMBL" id="KPL13156.1"/>
    </source>
</evidence>
<protein>
    <recommendedName>
        <fullName evidence="1">Nucleoside phosphorylase domain-containing protein</fullName>
    </recommendedName>
</protein>
<dbReference type="Proteomes" id="UP000050975">
    <property type="component" value="Unassembled WGS sequence"/>
</dbReference>
<proteinExistence type="predicted"/>
<dbReference type="Pfam" id="PF01048">
    <property type="entry name" value="PNP_UDP_1"/>
    <property type="match status" value="1"/>
</dbReference>
<dbReference type="GO" id="GO:0003824">
    <property type="term" value="F:catalytic activity"/>
    <property type="evidence" value="ECO:0007669"/>
    <property type="project" value="InterPro"/>
</dbReference>
<name>A0A0S8JTT6_UNCW3</name>
<gene>
    <name evidence="2" type="ORF">AMJ74_05700</name>
</gene>
<feature type="domain" description="Nucleoside phosphorylase" evidence="1">
    <location>
        <begin position="54"/>
        <end position="218"/>
    </location>
</feature>
<reference evidence="2 3" key="1">
    <citation type="journal article" date="2015" name="Microbiome">
        <title>Genomic resolution of linkages in carbon, nitrogen, and sulfur cycling among widespread estuary sediment bacteria.</title>
        <authorList>
            <person name="Baker B.J."/>
            <person name="Lazar C.S."/>
            <person name="Teske A.P."/>
            <person name="Dick G.J."/>
        </authorList>
    </citation>
    <scope>NUCLEOTIDE SEQUENCE [LARGE SCALE GENOMIC DNA]</scope>
    <source>
        <strain evidence="2">SM1_77</strain>
    </source>
</reference>
<organism evidence="2 3">
    <name type="scientific">candidate division WOR_3 bacterium SM1_77</name>
    <dbReference type="NCBI Taxonomy" id="1703778"/>
    <lineage>
        <taxon>Bacteria</taxon>
        <taxon>Bacteria division WOR-3</taxon>
    </lineage>
</organism>
<dbReference type="AlphaFoldDB" id="A0A0S8JTT6"/>
<dbReference type="Gene3D" id="3.40.50.1580">
    <property type="entry name" value="Nucleoside phosphorylase domain"/>
    <property type="match status" value="1"/>
</dbReference>
<dbReference type="InterPro" id="IPR000845">
    <property type="entry name" value="Nucleoside_phosphorylase_d"/>
</dbReference>
<sequence length="267" mass="29891">MFMINPEDVKNNAVARGVNTEALEVPEFVILTFNRPIIGELTRLCNLKNWEWEASKYTPYSTPHTCLKGEFDEIGLAIFVPPMGASPIAAFCEELIVYGARNIFLLCASWSLGDRYLEKGQIHVPSFAIGLDGTSYHYGNTKFRIDAEPSTHSLLIEALKTGDANWKQGGVGCCEAFYRITHAMVDDYRKSGCLSIENGEVAVLYSLASLRKIHVGVLLQPYIDLERGLDLSYIDSRYPETCKVQAHIALKVLKKLYKLQANDTMTQ</sequence>
<evidence type="ECO:0000259" key="1">
    <source>
        <dbReference type="Pfam" id="PF01048"/>
    </source>
</evidence>
<dbReference type="SUPFAM" id="SSF53167">
    <property type="entry name" value="Purine and uridine phosphorylases"/>
    <property type="match status" value="1"/>
</dbReference>
<accession>A0A0S8JTT6</accession>
<evidence type="ECO:0000313" key="3">
    <source>
        <dbReference type="Proteomes" id="UP000050975"/>
    </source>
</evidence>
<dbReference type="GO" id="GO:0009116">
    <property type="term" value="P:nucleoside metabolic process"/>
    <property type="evidence" value="ECO:0007669"/>
    <property type="project" value="InterPro"/>
</dbReference>